<dbReference type="GO" id="GO:0004519">
    <property type="term" value="F:endonuclease activity"/>
    <property type="evidence" value="ECO:0007669"/>
    <property type="project" value="UniProtKB-KW"/>
</dbReference>
<keyword evidence="1" id="KW-0378">Hydrolase</keyword>
<dbReference type="Gene3D" id="3.60.10.10">
    <property type="entry name" value="Endonuclease/exonuclease/phosphatase"/>
    <property type="match status" value="1"/>
</dbReference>
<dbReference type="EMBL" id="WOCE01000019">
    <property type="protein sequence ID" value="KAE9592389.1"/>
    <property type="molecule type" value="Genomic_DNA"/>
</dbReference>
<sequence>MSEKIIGRWIWWCFGDLNTIKSDPKRNCDVWLFCWGYASLFNSWIRDMELIDLPLIGSCFTWYHSGNGSISRLDRFLLFSEWIIVRSESSQWAINGEFSNHCHLVLRYKM</sequence>
<protein>
    <submittedName>
        <fullName evidence="1">Putative endonuclease/exonuclease/phosphatase</fullName>
    </submittedName>
</protein>
<dbReference type="InterPro" id="IPR036691">
    <property type="entry name" value="Endo/exonu/phosph_ase_sf"/>
</dbReference>
<keyword evidence="1" id="KW-0269">Exonuclease</keyword>
<dbReference type="PANTHER" id="PTHR33710:SF64">
    <property type="entry name" value="ENDONUCLEASE_EXONUCLEASE_PHOSPHATASE DOMAIN-CONTAINING PROTEIN"/>
    <property type="match status" value="1"/>
</dbReference>
<evidence type="ECO:0000313" key="1">
    <source>
        <dbReference type="EMBL" id="KAE9592389.1"/>
    </source>
</evidence>
<accession>A0A6A4NYF9</accession>
<organism evidence="1 2">
    <name type="scientific">Lupinus albus</name>
    <name type="common">White lupine</name>
    <name type="synonym">Lupinus termis</name>
    <dbReference type="NCBI Taxonomy" id="3870"/>
    <lineage>
        <taxon>Eukaryota</taxon>
        <taxon>Viridiplantae</taxon>
        <taxon>Streptophyta</taxon>
        <taxon>Embryophyta</taxon>
        <taxon>Tracheophyta</taxon>
        <taxon>Spermatophyta</taxon>
        <taxon>Magnoliopsida</taxon>
        <taxon>eudicotyledons</taxon>
        <taxon>Gunneridae</taxon>
        <taxon>Pentapetalae</taxon>
        <taxon>rosids</taxon>
        <taxon>fabids</taxon>
        <taxon>Fabales</taxon>
        <taxon>Fabaceae</taxon>
        <taxon>Papilionoideae</taxon>
        <taxon>50 kb inversion clade</taxon>
        <taxon>genistoids sensu lato</taxon>
        <taxon>core genistoids</taxon>
        <taxon>Genisteae</taxon>
        <taxon>Lupinus</taxon>
    </lineage>
</organism>
<keyword evidence="1" id="KW-0540">Nuclease</keyword>
<dbReference type="GO" id="GO:0004527">
    <property type="term" value="F:exonuclease activity"/>
    <property type="evidence" value="ECO:0007669"/>
    <property type="project" value="UniProtKB-KW"/>
</dbReference>
<comment type="caution">
    <text evidence="1">The sequence shown here is derived from an EMBL/GenBank/DDBJ whole genome shotgun (WGS) entry which is preliminary data.</text>
</comment>
<evidence type="ECO:0000313" key="2">
    <source>
        <dbReference type="Proteomes" id="UP000447434"/>
    </source>
</evidence>
<dbReference type="Proteomes" id="UP000447434">
    <property type="component" value="Chromosome 19"/>
</dbReference>
<name>A0A6A4NYF9_LUPAL</name>
<dbReference type="AlphaFoldDB" id="A0A6A4NYF9"/>
<dbReference type="PANTHER" id="PTHR33710">
    <property type="entry name" value="BNAC02G09200D PROTEIN"/>
    <property type="match status" value="1"/>
</dbReference>
<dbReference type="OrthoDB" id="1435636at2759"/>
<keyword evidence="2" id="KW-1185">Reference proteome</keyword>
<keyword evidence="1" id="KW-0255">Endonuclease</keyword>
<dbReference type="SUPFAM" id="SSF56219">
    <property type="entry name" value="DNase I-like"/>
    <property type="match status" value="1"/>
</dbReference>
<reference evidence="2" key="1">
    <citation type="journal article" date="2020" name="Nat. Commun.">
        <title>Genome sequence of the cluster root forming white lupin.</title>
        <authorList>
            <person name="Hufnagel B."/>
            <person name="Marques A."/>
            <person name="Soriano A."/>
            <person name="Marques L."/>
            <person name="Divol F."/>
            <person name="Doumas P."/>
            <person name="Sallet E."/>
            <person name="Mancinotti D."/>
            <person name="Carrere S."/>
            <person name="Marande W."/>
            <person name="Arribat S."/>
            <person name="Keller J."/>
            <person name="Huneau C."/>
            <person name="Blein T."/>
            <person name="Aime D."/>
            <person name="Laguerre M."/>
            <person name="Taylor J."/>
            <person name="Schubert V."/>
            <person name="Nelson M."/>
            <person name="Geu-Flores F."/>
            <person name="Crespi M."/>
            <person name="Gallardo-Guerrero K."/>
            <person name="Delaux P.-M."/>
            <person name="Salse J."/>
            <person name="Berges H."/>
            <person name="Guyot R."/>
            <person name="Gouzy J."/>
            <person name="Peret B."/>
        </authorList>
    </citation>
    <scope>NUCLEOTIDE SEQUENCE [LARGE SCALE GENOMIC DNA]</scope>
    <source>
        <strain evidence="2">cv. Amiga</strain>
    </source>
</reference>
<gene>
    <name evidence="1" type="ORF">Lalb_Chr19g0128791</name>
</gene>
<proteinExistence type="predicted"/>